<organism evidence="2 3">
    <name type="scientific">Sulfitobacter aestuarii</name>
    <dbReference type="NCBI Taxonomy" id="2161676"/>
    <lineage>
        <taxon>Bacteria</taxon>
        <taxon>Pseudomonadati</taxon>
        <taxon>Pseudomonadota</taxon>
        <taxon>Alphaproteobacteria</taxon>
        <taxon>Rhodobacterales</taxon>
        <taxon>Roseobacteraceae</taxon>
        <taxon>Sulfitobacter</taxon>
    </lineage>
</organism>
<comment type="caution">
    <text evidence="2">The sequence shown here is derived from an EMBL/GenBank/DDBJ whole genome shotgun (WGS) entry which is preliminary data.</text>
</comment>
<protein>
    <submittedName>
        <fullName evidence="2">Uncharacterized protein</fullName>
    </submittedName>
</protein>
<reference evidence="3" key="1">
    <citation type="journal article" date="2019" name="Int. J. Syst. Evol. Microbiol.">
        <title>The Global Catalogue of Microorganisms (GCM) 10K type strain sequencing project: providing services to taxonomists for standard genome sequencing and annotation.</title>
        <authorList>
            <consortium name="The Broad Institute Genomics Platform"/>
            <consortium name="The Broad Institute Genome Sequencing Center for Infectious Disease"/>
            <person name="Wu L."/>
            <person name="Ma J."/>
        </authorList>
    </citation>
    <scope>NUCLEOTIDE SEQUENCE [LARGE SCALE GENOMIC DNA]</scope>
    <source>
        <strain evidence="3">TISTR 2562</strain>
    </source>
</reference>
<feature type="signal peptide" evidence="1">
    <location>
        <begin position="1"/>
        <end position="45"/>
    </location>
</feature>
<accession>A0ABW5U356</accession>
<sequence length="172" mass="19293">MLTFDRAVLRQQYPLACRIAQSGRRLLRRAALTLAFLALPIAAQAQTYPQSRPHIVKNDRGGLLLKRLAEIRNLRRTGQPVRITGSVCYSTCTMLIGLPQTCISADTTFGFHGPSSFGRPLDPHTFNRASAVISEHYPAPLRSWYMSKARYNLRSLSYVSGREMIRLGVRAC</sequence>
<proteinExistence type="predicted"/>
<keyword evidence="3" id="KW-1185">Reference proteome</keyword>
<dbReference type="Proteomes" id="UP001597474">
    <property type="component" value="Unassembled WGS sequence"/>
</dbReference>
<evidence type="ECO:0000313" key="2">
    <source>
        <dbReference type="EMBL" id="MFD2739601.1"/>
    </source>
</evidence>
<gene>
    <name evidence="2" type="ORF">ACFSUD_08480</name>
</gene>
<feature type="chain" id="PRO_5045419601" evidence="1">
    <location>
        <begin position="46"/>
        <end position="172"/>
    </location>
</feature>
<dbReference type="RefSeq" id="WP_386373379.1">
    <property type="nucleotide sequence ID" value="NZ_JBHUMP010000005.1"/>
</dbReference>
<evidence type="ECO:0000256" key="1">
    <source>
        <dbReference type="SAM" id="SignalP"/>
    </source>
</evidence>
<keyword evidence="1" id="KW-0732">Signal</keyword>
<evidence type="ECO:0000313" key="3">
    <source>
        <dbReference type="Proteomes" id="UP001597474"/>
    </source>
</evidence>
<name>A0ABW5U356_9RHOB</name>
<dbReference type="EMBL" id="JBHUMP010000005">
    <property type="protein sequence ID" value="MFD2739601.1"/>
    <property type="molecule type" value="Genomic_DNA"/>
</dbReference>